<comment type="similarity">
    <text evidence="1">Belongs to the abscisic acid and water stress-induced protein family.</text>
</comment>
<dbReference type="PANTHER" id="PTHR33801">
    <property type="entry name" value="ABSCISIC STRESS-RIPENING PROTEIN 5"/>
    <property type="match status" value="1"/>
</dbReference>
<dbReference type="InterPro" id="IPR003496">
    <property type="entry name" value="ABA_WDS"/>
</dbReference>
<gene>
    <name evidence="3" type="ORF">Nepgr_033486</name>
</gene>
<dbReference type="Pfam" id="PF02496">
    <property type="entry name" value="ABA_WDS"/>
    <property type="match status" value="1"/>
</dbReference>
<protein>
    <recommendedName>
        <fullName evidence="5">Abscisic stress ripening</fullName>
    </recommendedName>
</protein>
<evidence type="ECO:0000256" key="2">
    <source>
        <dbReference type="SAM" id="MobiDB-lite"/>
    </source>
</evidence>
<reference evidence="3" key="1">
    <citation type="submission" date="2023-05" db="EMBL/GenBank/DDBJ databases">
        <title>Nepenthes gracilis genome sequencing.</title>
        <authorList>
            <person name="Fukushima K."/>
        </authorList>
    </citation>
    <scope>NUCLEOTIDE SEQUENCE</scope>
    <source>
        <strain evidence="3">SING2019-196</strain>
    </source>
</reference>
<evidence type="ECO:0000313" key="4">
    <source>
        <dbReference type="Proteomes" id="UP001279734"/>
    </source>
</evidence>
<proteinExistence type="inferred from homology"/>
<comment type="caution">
    <text evidence="3">The sequence shown here is derived from an EMBL/GenBank/DDBJ whole genome shotgun (WGS) entry which is preliminary data.</text>
</comment>
<evidence type="ECO:0000256" key="1">
    <source>
        <dbReference type="ARBA" id="ARBA00007160"/>
    </source>
</evidence>
<feature type="compositionally biased region" description="Basic and acidic residues" evidence="2">
    <location>
        <begin position="67"/>
        <end position="77"/>
    </location>
</feature>
<feature type="region of interest" description="Disordered" evidence="2">
    <location>
        <begin position="57"/>
        <end position="87"/>
    </location>
</feature>
<sequence length="87" mass="10045">MKHHKHLEHLAEAGAIAAGAYALHEKHQVKKDPEHAHKHRVAEEIAATVAVGAAGFAVHEHHQKKEFKHEFKEEKHHNTQHRHHHHH</sequence>
<name>A0AAD3TLI7_NEPGR</name>
<dbReference type="EMBL" id="BSYO01000040">
    <property type="protein sequence ID" value="GMH31642.1"/>
    <property type="molecule type" value="Genomic_DNA"/>
</dbReference>
<accession>A0AAD3TLI7</accession>
<evidence type="ECO:0008006" key="5">
    <source>
        <dbReference type="Google" id="ProtNLM"/>
    </source>
</evidence>
<dbReference type="PANTHER" id="PTHR33801:SF7">
    <property type="entry name" value="ABSCISIC STRESS-RIPENING PROTEIN 2"/>
    <property type="match status" value="1"/>
</dbReference>
<feature type="compositionally biased region" description="Basic residues" evidence="2">
    <location>
        <begin position="78"/>
        <end position="87"/>
    </location>
</feature>
<evidence type="ECO:0000313" key="3">
    <source>
        <dbReference type="EMBL" id="GMH31642.1"/>
    </source>
</evidence>
<dbReference type="AlphaFoldDB" id="A0AAD3TLI7"/>
<organism evidence="3 4">
    <name type="scientific">Nepenthes gracilis</name>
    <name type="common">Slender pitcher plant</name>
    <dbReference type="NCBI Taxonomy" id="150966"/>
    <lineage>
        <taxon>Eukaryota</taxon>
        <taxon>Viridiplantae</taxon>
        <taxon>Streptophyta</taxon>
        <taxon>Embryophyta</taxon>
        <taxon>Tracheophyta</taxon>
        <taxon>Spermatophyta</taxon>
        <taxon>Magnoliopsida</taxon>
        <taxon>eudicotyledons</taxon>
        <taxon>Gunneridae</taxon>
        <taxon>Pentapetalae</taxon>
        <taxon>Caryophyllales</taxon>
        <taxon>Nepenthaceae</taxon>
        <taxon>Nepenthes</taxon>
    </lineage>
</organism>
<dbReference type="Proteomes" id="UP001279734">
    <property type="component" value="Unassembled WGS sequence"/>
</dbReference>
<keyword evidence="4" id="KW-1185">Reference proteome</keyword>